<dbReference type="GO" id="GO:0000139">
    <property type="term" value="C:Golgi membrane"/>
    <property type="evidence" value="ECO:0007669"/>
    <property type="project" value="TreeGrafter"/>
</dbReference>
<feature type="transmembrane region" description="Helical" evidence="9">
    <location>
        <begin position="473"/>
        <end position="492"/>
    </location>
</feature>
<evidence type="ECO:0000313" key="12">
    <source>
        <dbReference type="Proteomes" id="UP000597762"/>
    </source>
</evidence>
<dbReference type="PANTHER" id="PTHR12223">
    <property type="entry name" value="VESICULAR MANNOSE-BINDING LECTIN"/>
    <property type="match status" value="1"/>
</dbReference>
<evidence type="ECO:0000256" key="2">
    <source>
        <dbReference type="ARBA" id="ARBA00022692"/>
    </source>
</evidence>
<keyword evidence="4" id="KW-0430">Lectin</keyword>
<dbReference type="InterPro" id="IPR013320">
    <property type="entry name" value="ConA-like_dom_sf"/>
</dbReference>
<dbReference type="EMBL" id="CAHIKZ030002977">
    <property type="protein sequence ID" value="CAE1294596.1"/>
    <property type="molecule type" value="Genomic_DNA"/>
</dbReference>
<dbReference type="FunFam" id="2.60.120.200:FF:000028">
    <property type="entry name" value="Blast:Protein ERGIC-53"/>
    <property type="match status" value="1"/>
</dbReference>
<evidence type="ECO:0000256" key="9">
    <source>
        <dbReference type="SAM" id="Phobius"/>
    </source>
</evidence>
<name>A0A812DB20_ACAPH</name>
<evidence type="ECO:0000313" key="11">
    <source>
        <dbReference type="EMBL" id="CAE1294596.1"/>
    </source>
</evidence>
<keyword evidence="8" id="KW-0175">Coiled coil</keyword>
<dbReference type="GO" id="GO:0030134">
    <property type="term" value="C:COPII-coated ER to Golgi transport vesicle"/>
    <property type="evidence" value="ECO:0007669"/>
    <property type="project" value="TreeGrafter"/>
</dbReference>
<dbReference type="GO" id="GO:0005537">
    <property type="term" value="F:D-mannose binding"/>
    <property type="evidence" value="ECO:0007669"/>
    <property type="project" value="TreeGrafter"/>
</dbReference>
<dbReference type="GO" id="GO:0005789">
    <property type="term" value="C:endoplasmic reticulum membrane"/>
    <property type="evidence" value="ECO:0007669"/>
    <property type="project" value="TreeGrafter"/>
</dbReference>
<dbReference type="OrthoDB" id="10265193at2759"/>
<feature type="coiled-coil region" evidence="8">
    <location>
        <begin position="262"/>
        <end position="300"/>
    </location>
</feature>
<dbReference type="InterPro" id="IPR005052">
    <property type="entry name" value="Lectin_leg"/>
</dbReference>
<keyword evidence="5 9" id="KW-1133">Transmembrane helix</keyword>
<dbReference type="PANTHER" id="PTHR12223:SF28">
    <property type="entry name" value="LECTIN, MANNOSE BINDING 1 LIKE"/>
    <property type="match status" value="1"/>
</dbReference>
<dbReference type="PROSITE" id="PS51328">
    <property type="entry name" value="L_LECTIN_LIKE"/>
    <property type="match status" value="1"/>
</dbReference>
<evidence type="ECO:0000256" key="1">
    <source>
        <dbReference type="ARBA" id="ARBA00004151"/>
    </source>
</evidence>
<protein>
    <submittedName>
        <fullName evidence="11">LMAN1</fullName>
    </submittedName>
</protein>
<comment type="subcellular location">
    <subcellularLocation>
        <location evidence="1">Endoplasmic reticulum-Golgi intermediate compartment membrane</location>
        <topology evidence="1">Single-pass type I membrane protein</topology>
    </subcellularLocation>
</comment>
<keyword evidence="2 9" id="KW-0812">Transmembrane</keyword>
<feature type="domain" description="L-type lectin-like" evidence="10">
    <location>
        <begin position="36"/>
        <end position="258"/>
    </location>
</feature>
<evidence type="ECO:0000256" key="8">
    <source>
        <dbReference type="SAM" id="Coils"/>
    </source>
</evidence>
<dbReference type="InterPro" id="IPR051136">
    <property type="entry name" value="Intracellular_Lectin-GPT"/>
</dbReference>
<sequence length="504" mass="56946">MAVVAIRWCPAVLFSAVFILVLLSNIVICSSTAPWLRFEYKLSFKGPHLTQKDKGIPFWEHGGDAIAGDDNVRITPSLRSKKGWVWSKNSVPHDNWVIEVAFRVTGRGRVGADGLAIWYTQQKGVEGPVFGSNDKWNGLGIFFDSFDNDAQRNNPYILVMLNNGTREYDHMNDGHDQQLGGCLRDFRNKPFPLHAKIEYYKNSLTLFIHNGMSNSQEYELCMRTEGVQLPKNGFFGITAATGGLADDHDVLAFMTHSMHAPADQLAADSKVSDDEKKKLEEEFQEYYKKLEQAKEDYKKEHPDKAKDEYDIDVDKWFESQGERELKQIFEGQNNMFHSLRELNKRLDELHGRQELILSKLSSGSGGVQVVQGQGQPVAIPDTIKRHEVDVVISNQNDIRGKMQDVRELINQIKEKADRIGSGGGGGVNMDLQMAIHEVKDHVRQVREDTASMLKAPQQPFGSSCPHVSCISPTIFFIGLSVQIMALFVYALYKQNKEAQAKKFY</sequence>
<organism evidence="11 12">
    <name type="scientific">Acanthosepion pharaonis</name>
    <name type="common">Pharaoh cuttlefish</name>
    <name type="synonym">Sepia pharaonis</name>
    <dbReference type="NCBI Taxonomy" id="158019"/>
    <lineage>
        <taxon>Eukaryota</taxon>
        <taxon>Metazoa</taxon>
        <taxon>Spiralia</taxon>
        <taxon>Lophotrochozoa</taxon>
        <taxon>Mollusca</taxon>
        <taxon>Cephalopoda</taxon>
        <taxon>Coleoidea</taxon>
        <taxon>Decapodiformes</taxon>
        <taxon>Sepiida</taxon>
        <taxon>Sepiina</taxon>
        <taxon>Sepiidae</taxon>
        <taxon>Acanthosepion</taxon>
    </lineage>
</organism>
<keyword evidence="12" id="KW-1185">Reference proteome</keyword>
<comment type="caution">
    <text evidence="11">The sequence shown here is derived from an EMBL/GenBank/DDBJ whole genome shotgun (WGS) entry which is preliminary data.</text>
</comment>
<keyword evidence="3" id="KW-0732">Signal</keyword>
<dbReference type="CDD" id="cd06902">
    <property type="entry name" value="lectin_ERGIC-53_ERGL"/>
    <property type="match status" value="1"/>
</dbReference>
<dbReference type="Gene3D" id="2.60.120.200">
    <property type="match status" value="1"/>
</dbReference>
<evidence type="ECO:0000256" key="4">
    <source>
        <dbReference type="ARBA" id="ARBA00022734"/>
    </source>
</evidence>
<dbReference type="GO" id="GO:0006888">
    <property type="term" value="P:endoplasmic reticulum to Golgi vesicle-mediated transport"/>
    <property type="evidence" value="ECO:0007669"/>
    <property type="project" value="TreeGrafter"/>
</dbReference>
<evidence type="ECO:0000259" key="10">
    <source>
        <dbReference type="PROSITE" id="PS51328"/>
    </source>
</evidence>
<dbReference type="Proteomes" id="UP000597762">
    <property type="component" value="Unassembled WGS sequence"/>
</dbReference>
<dbReference type="Pfam" id="PF03388">
    <property type="entry name" value="Lectin_leg-like"/>
    <property type="match status" value="1"/>
</dbReference>
<evidence type="ECO:0000256" key="5">
    <source>
        <dbReference type="ARBA" id="ARBA00022989"/>
    </source>
</evidence>
<evidence type="ECO:0000256" key="3">
    <source>
        <dbReference type="ARBA" id="ARBA00022729"/>
    </source>
</evidence>
<keyword evidence="6 9" id="KW-0472">Membrane</keyword>
<proteinExistence type="predicted"/>
<dbReference type="SUPFAM" id="SSF49899">
    <property type="entry name" value="Concanavalin A-like lectins/glucanases"/>
    <property type="match status" value="1"/>
</dbReference>
<evidence type="ECO:0000256" key="6">
    <source>
        <dbReference type="ARBA" id="ARBA00023136"/>
    </source>
</evidence>
<evidence type="ECO:0000256" key="7">
    <source>
        <dbReference type="ARBA" id="ARBA00023157"/>
    </source>
</evidence>
<gene>
    <name evidence="11" type="ORF">SPHA_50476</name>
</gene>
<keyword evidence="7" id="KW-1015">Disulfide bond</keyword>
<reference evidence="11" key="1">
    <citation type="submission" date="2021-01" db="EMBL/GenBank/DDBJ databases">
        <authorList>
            <person name="Li R."/>
            <person name="Bekaert M."/>
        </authorList>
    </citation>
    <scope>NUCLEOTIDE SEQUENCE</scope>
    <source>
        <strain evidence="11">Farmed</strain>
    </source>
</reference>
<dbReference type="AlphaFoldDB" id="A0A812DB20"/>
<dbReference type="GO" id="GO:0033116">
    <property type="term" value="C:endoplasmic reticulum-Golgi intermediate compartment membrane"/>
    <property type="evidence" value="ECO:0007669"/>
    <property type="project" value="UniProtKB-SubCell"/>
</dbReference>
<accession>A0A812DB20</accession>